<feature type="compositionally biased region" description="Low complexity" evidence="1">
    <location>
        <begin position="68"/>
        <end position="82"/>
    </location>
</feature>
<reference evidence="2" key="1">
    <citation type="submission" date="2022-01" db="EMBL/GenBank/DDBJ databases">
        <authorList>
            <person name="King R."/>
        </authorList>
    </citation>
    <scope>NUCLEOTIDE SEQUENCE</scope>
</reference>
<evidence type="ECO:0000313" key="2">
    <source>
        <dbReference type="EMBL" id="CAG9825567.1"/>
    </source>
</evidence>
<evidence type="ECO:0000313" key="3">
    <source>
        <dbReference type="Proteomes" id="UP001153737"/>
    </source>
</evidence>
<accession>A0A9N9SKD7</accession>
<keyword evidence="3" id="KW-1185">Reference proteome</keyword>
<organism evidence="2 3">
    <name type="scientific">Phaedon cochleariae</name>
    <name type="common">Mustard beetle</name>
    <dbReference type="NCBI Taxonomy" id="80249"/>
    <lineage>
        <taxon>Eukaryota</taxon>
        <taxon>Metazoa</taxon>
        <taxon>Ecdysozoa</taxon>
        <taxon>Arthropoda</taxon>
        <taxon>Hexapoda</taxon>
        <taxon>Insecta</taxon>
        <taxon>Pterygota</taxon>
        <taxon>Neoptera</taxon>
        <taxon>Endopterygota</taxon>
        <taxon>Coleoptera</taxon>
        <taxon>Polyphaga</taxon>
        <taxon>Cucujiformia</taxon>
        <taxon>Chrysomeloidea</taxon>
        <taxon>Chrysomelidae</taxon>
        <taxon>Chrysomelinae</taxon>
        <taxon>Chrysomelini</taxon>
        <taxon>Phaedon</taxon>
    </lineage>
</organism>
<feature type="region of interest" description="Disordered" evidence="1">
    <location>
        <begin position="22"/>
        <end position="82"/>
    </location>
</feature>
<dbReference type="OrthoDB" id="7442607at2759"/>
<dbReference type="AlphaFoldDB" id="A0A9N9SKD7"/>
<evidence type="ECO:0000256" key="1">
    <source>
        <dbReference type="SAM" id="MobiDB-lite"/>
    </source>
</evidence>
<dbReference type="Proteomes" id="UP001153737">
    <property type="component" value="Chromosome 9"/>
</dbReference>
<dbReference type="EMBL" id="OU896715">
    <property type="protein sequence ID" value="CAG9825567.1"/>
    <property type="molecule type" value="Genomic_DNA"/>
</dbReference>
<reference evidence="2" key="2">
    <citation type="submission" date="2022-10" db="EMBL/GenBank/DDBJ databases">
        <authorList>
            <consortium name="ENA_rothamsted_submissions"/>
            <consortium name="culmorum"/>
            <person name="King R."/>
        </authorList>
    </citation>
    <scope>NUCLEOTIDE SEQUENCE</scope>
</reference>
<proteinExistence type="predicted"/>
<name>A0A9N9SKD7_PHACE</name>
<protein>
    <submittedName>
        <fullName evidence="2">Uncharacterized protein</fullName>
    </submittedName>
</protein>
<sequence length="141" mass="15477">MLNLKHYILIPEIRLEKFVENTSPVPSTPEPPGLDCTIVSADAESGRDSPVDVSSTSESGIVGRTRPESAPSGGRRSPSRNPLLQERCTCEELANVVCHLETKDLWDNAKGTLQALSTIGFRLCPDYHRIFARSRIGTKDT</sequence>
<gene>
    <name evidence="2" type="ORF">PHAECO_LOCUS12367</name>
</gene>